<feature type="domain" description="Glycosyl hydrolase family 31 C-terminal" evidence="5">
    <location>
        <begin position="587"/>
        <end position="672"/>
    </location>
</feature>
<comment type="caution">
    <text evidence="6">The sequence shown here is derived from an EMBL/GenBank/DDBJ whole genome shotgun (WGS) entry which is preliminary data.</text>
</comment>
<evidence type="ECO:0000259" key="5">
    <source>
        <dbReference type="Pfam" id="PF21365"/>
    </source>
</evidence>
<dbReference type="SUPFAM" id="SSF51011">
    <property type="entry name" value="Glycosyl hydrolase domain"/>
    <property type="match status" value="1"/>
</dbReference>
<dbReference type="SUPFAM" id="SSF74650">
    <property type="entry name" value="Galactose mutarotase-like"/>
    <property type="match status" value="1"/>
</dbReference>
<dbReference type="CDD" id="cd14752">
    <property type="entry name" value="GH31_N"/>
    <property type="match status" value="1"/>
</dbReference>
<dbReference type="GO" id="GO:0030246">
    <property type="term" value="F:carbohydrate binding"/>
    <property type="evidence" value="ECO:0007669"/>
    <property type="project" value="InterPro"/>
</dbReference>
<dbReference type="AlphaFoldDB" id="A0A1X2HFR6"/>
<keyword evidence="2" id="KW-0326">Glycosidase</keyword>
<organism evidence="6 7">
    <name type="scientific">Syncephalastrum racemosum</name>
    <name type="common">Filamentous fungus</name>
    <dbReference type="NCBI Taxonomy" id="13706"/>
    <lineage>
        <taxon>Eukaryota</taxon>
        <taxon>Fungi</taxon>
        <taxon>Fungi incertae sedis</taxon>
        <taxon>Mucoromycota</taxon>
        <taxon>Mucoromycotina</taxon>
        <taxon>Mucoromycetes</taxon>
        <taxon>Mucorales</taxon>
        <taxon>Syncephalastraceae</taxon>
        <taxon>Syncephalastrum</taxon>
    </lineage>
</organism>
<reference evidence="6 7" key="1">
    <citation type="submission" date="2016-07" db="EMBL/GenBank/DDBJ databases">
        <title>Pervasive Adenine N6-methylation of Active Genes in Fungi.</title>
        <authorList>
            <consortium name="DOE Joint Genome Institute"/>
            <person name="Mondo S.J."/>
            <person name="Dannebaum R.O."/>
            <person name="Kuo R.C."/>
            <person name="Labutti K."/>
            <person name="Haridas S."/>
            <person name="Kuo A."/>
            <person name="Salamov A."/>
            <person name="Ahrendt S.R."/>
            <person name="Lipzen A."/>
            <person name="Sullivan W."/>
            <person name="Andreopoulos W.B."/>
            <person name="Clum A."/>
            <person name="Lindquist E."/>
            <person name="Daum C."/>
            <person name="Ramamoorthy G.K."/>
            <person name="Gryganskyi A."/>
            <person name="Culley D."/>
            <person name="Magnuson J.K."/>
            <person name="James T.Y."/>
            <person name="O'Malley M.A."/>
            <person name="Stajich J.E."/>
            <person name="Spatafora J.W."/>
            <person name="Visel A."/>
            <person name="Grigoriev I.V."/>
        </authorList>
    </citation>
    <scope>NUCLEOTIDE SEQUENCE [LARGE SCALE GENOMIC DNA]</scope>
    <source>
        <strain evidence="6 7">NRRL 2496</strain>
    </source>
</reference>
<dbReference type="InterPro" id="IPR051816">
    <property type="entry name" value="Glycosyl_Hydrolase_31"/>
</dbReference>
<evidence type="ECO:0000256" key="1">
    <source>
        <dbReference type="ARBA" id="ARBA00007806"/>
    </source>
</evidence>
<dbReference type="InterPro" id="IPR048395">
    <property type="entry name" value="Glyco_hydro_31_C"/>
</dbReference>
<evidence type="ECO:0000313" key="7">
    <source>
        <dbReference type="Proteomes" id="UP000242180"/>
    </source>
</evidence>
<dbReference type="Gene3D" id="3.20.20.80">
    <property type="entry name" value="Glycosidases"/>
    <property type="match status" value="1"/>
</dbReference>
<dbReference type="InParanoid" id="A0A1X2HFR6"/>
<feature type="domain" description="Glycoside hydrolase family 31 N-terminal" evidence="4">
    <location>
        <begin position="43"/>
        <end position="196"/>
    </location>
</feature>
<dbReference type="SUPFAM" id="SSF51445">
    <property type="entry name" value="(Trans)glycosidases"/>
    <property type="match status" value="1"/>
</dbReference>
<dbReference type="Gene3D" id="2.60.40.1760">
    <property type="entry name" value="glycosyl hydrolase (family 31)"/>
    <property type="match status" value="1"/>
</dbReference>
<dbReference type="InterPro" id="IPR000322">
    <property type="entry name" value="Glyco_hydro_31_TIM"/>
</dbReference>
<evidence type="ECO:0000256" key="2">
    <source>
        <dbReference type="RuleBase" id="RU361185"/>
    </source>
</evidence>
<dbReference type="Pfam" id="PF13802">
    <property type="entry name" value="Gal_mutarotas_2"/>
    <property type="match status" value="1"/>
</dbReference>
<dbReference type="STRING" id="13706.A0A1X2HFR6"/>
<dbReference type="Proteomes" id="UP000242180">
    <property type="component" value="Unassembled WGS sequence"/>
</dbReference>
<dbReference type="OMA" id="HQGEWSF"/>
<dbReference type="InterPro" id="IPR017853">
    <property type="entry name" value="GH"/>
</dbReference>
<gene>
    <name evidence="6" type="ORF">BCR43DRAFT_523860</name>
</gene>
<proteinExistence type="inferred from homology"/>
<name>A0A1X2HFR6_SYNRA</name>
<dbReference type="InterPro" id="IPR025887">
    <property type="entry name" value="Glyco_hydro_31_N_dom"/>
</dbReference>
<dbReference type="GO" id="GO:0004553">
    <property type="term" value="F:hydrolase activity, hydrolyzing O-glycosyl compounds"/>
    <property type="evidence" value="ECO:0007669"/>
    <property type="project" value="InterPro"/>
</dbReference>
<dbReference type="InterPro" id="IPR013780">
    <property type="entry name" value="Glyco_hydro_b"/>
</dbReference>
<feature type="domain" description="Glycoside hydrolase family 31 TIM barrel" evidence="3">
    <location>
        <begin position="241"/>
        <end position="577"/>
    </location>
</feature>
<dbReference type="PANTHER" id="PTHR43863">
    <property type="entry name" value="HYDROLASE, PUTATIVE (AFU_ORTHOLOGUE AFUA_1G03140)-RELATED"/>
    <property type="match status" value="1"/>
</dbReference>
<keyword evidence="7" id="KW-1185">Reference proteome</keyword>
<dbReference type="EMBL" id="MCGN01000004">
    <property type="protein sequence ID" value="ORY97739.1"/>
    <property type="molecule type" value="Genomic_DNA"/>
</dbReference>
<dbReference type="PANTHER" id="PTHR43863:SF2">
    <property type="entry name" value="MALTASE-GLUCOAMYLASE"/>
    <property type="match status" value="1"/>
</dbReference>
<dbReference type="CDD" id="cd06591">
    <property type="entry name" value="GH31_xylosidase_XylS"/>
    <property type="match status" value="1"/>
</dbReference>
<dbReference type="Gene3D" id="2.60.40.1180">
    <property type="entry name" value="Golgi alpha-mannosidase II"/>
    <property type="match status" value="1"/>
</dbReference>
<evidence type="ECO:0000259" key="4">
    <source>
        <dbReference type="Pfam" id="PF13802"/>
    </source>
</evidence>
<dbReference type="OrthoDB" id="1334205at2759"/>
<dbReference type="InterPro" id="IPR011013">
    <property type="entry name" value="Gal_mutarotase_sf_dom"/>
</dbReference>
<dbReference type="Pfam" id="PF21365">
    <property type="entry name" value="Glyco_hydro_31_3rd"/>
    <property type="match status" value="1"/>
</dbReference>
<sequence length="678" mass="77648">MTQTDRIQREYFDNNEGVFTKQGAGLKYQLYHEQILIEPWGTDSLRVRVTQASKIRDDLPGALLDETSPASSSTEVTITETEGRVRNGNIEARVTLKKGRITFHDIKKNKELLAEAEPHIWINGRVIRSLAGDSYKIEANFQAYEGERLYGLGQHGHGKLDQKGCVVDLCQRNSHVTIPFLVSNRGYGFLWNNPALGRVELGNNMTRWVADCANQIDYWITTGETTGDIMSNYADATGHAPPLPYYASGFWQCRLRYRSQQEVLEVAREYKKRQLPLDIIVIDYFHWTHHGDWKFDPKAFPDPAAMVKELKEMNVEIMVSVWPTVQPDSENFEELERRGLLLRNARGPAVHHRFSDNPRINEHKYITHYDATNPEGREFIWSKVKKNYHDYGIKIWWLDADEPEVEPVHPEMLRFHIGDGAAVYNISPMLHGMGFYKGMKEAGHEDGDIISLSRSGWAGSQRWGQAIWSGDISSTFPTLARQVRAGLNMGLSGIPWWTTDIGGFVHGNIHDPEFRELIVRWFQYGAFCPLFRLHGFRDPIPEPQIGAPNEVWSFGEEAYPILCNFLHMRERLRPYVMEQMDKASKKGTPPMRPLFYDFSDDQAAWAIEDQFLFGPSILVAPVLEYKSRSRQVYLPAGAKWTDAWTDKEYEGGQTLTVEAPLAQLPLFLRDGAKLPIRA</sequence>
<keyword evidence="2 6" id="KW-0378">Hydrolase</keyword>
<accession>A0A1X2HFR6</accession>
<protein>
    <submittedName>
        <fullName evidence="6">Putative glycosyl hydrolase</fullName>
    </submittedName>
</protein>
<dbReference type="GO" id="GO:0005975">
    <property type="term" value="P:carbohydrate metabolic process"/>
    <property type="evidence" value="ECO:0007669"/>
    <property type="project" value="InterPro"/>
</dbReference>
<dbReference type="Pfam" id="PF01055">
    <property type="entry name" value="Glyco_hydro_31_2nd"/>
    <property type="match status" value="1"/>
</dbReference>
<evidence type="ECO:0000313" key="6">
    <source>
        <dbReference type="EMBL" id="ORY97739.1"/>
    </source>
</evidence>
<comment type="similarity">
    <text evidence="1 2">Belongs to the glycosyl hydrolase 31 family.</text>
</comment>
<evidence type="ECO:0000259" key="3">
    <source>
        <dbReference type="Pfam" id="PF01055"/>
    </source>
</evidence>